<dbReference type="PANTHER" id="PTHR12428">
    <property type="entry name" value="OXA1"/>
    <property type="match status" value="1"/>
</dbReference>
<evidence type="ECO:0000256" key="11">
    <source>
        <dbReference type="SAM" id="Phobius"/>
    </source>
</evidence>
<evidence type="ECO:0000256" key="6">
    <source>
        <dbReference type="ARBA" id="ARBA00022989"/>
    </source>
</evidence>
<evidence type="ECO:0000256" key="8">
    <source>
        <dbReference type="ARBA" id="ARBA00023186"/>
    </source>
</evidence>
<comment type="similarity">
    <text evidence="9">Belongs to the OXA1/ALB3/YidC family.</text>
</comment>
<gene>
    <name evidence="13" type="ORF">A2803_00980</name>
</gene>
<reference evidence="13 14" key="1">
    <citation type="journal article" date="2016" name="Nat. Commun.">
        <title>Thousands of microbial genomes shed light on interconnected biogeochemical processes in an aquifer system.</title>
        <authorList>
            <person name="Anantharaman K."/>
            <person name="Brown C.T."/>
            <person name="Hug L.A."/>
            <person name="Sharon I."/>
            <person name="Castelle C.J."/>
            <person name="Probst A.J."/>
            <person name="Thomas B.C."/>
            <person name="Singh A."/>
            <person name="Wilkins M.J."/>
            <person name="Karaoz U."/>
            <person name="Brodie E.L."/>
            <person name="Williams K.H."/>
            <person name="Hubbard S.S."/>
            <person name="Banfield J.F."/>
        </authorList>
    </citation>
    <scope>NUCLEOTIDE SEQUENCE [LARGE SCALE GENOMIC DNA]</scope>
</reference>
<evidence type="ECO:0000313" key="14">
    <source>
        <dbReference type="Proteomes" id="UP000178870"/>
    </source>
</evidence>
<comment type="caution">
    <text evidence="13">The sequence shown here is derived from an EMBL/GenBank/DDBJ whole genome shotgun (WGS) entry which is preliminary data.</text>
</comment>
<sequence>MDIFTTLLTQPLANGLVLVYKILGNMGLAILVFSILLRVVLTPLTRPYMESMKKMRSYSKELNKLKERHKGDRAKAAQAQADFYKEKGISPTAGCLPYLLQIAVLIFLFRLFTAVFANGGGVSENFNHFLYEPLKFAQGEEVNTRFLYLDITKPDKLNELFGLGDSGLPIPGIFLLLASAMQFLSAKISVPYVEAEAKAAKKTKGKSDDFQVAMQSSMIYTFPLITILIGISFPSSLALYWLAFSAFQVVQQYMATGWGGATPWVTKLKSLAKRG</sequence>
<evidence type="ECO:0000256" key="1">
    <source>
        <dbReference type="ARBA" id="ARBA00004651"/>
    </source>
</evidence>
<evidence type="ECO:0000256" key="10">
    <source>
        <dbReference type="SAM" id="Coils"/>
    </source>
</evidence>
<evidence type="ECO:0000259" key="12">
    <source>
        <dbReference type="Pfam" id="PF02096"/>
    </source>
</evidence>
<feature type="coiled-coil region" evidence="10">
    <location>
        <begin position="48"/>
        <end position="82"/>
    </location>
</feature>
<keyword evidence="4 9" id="KW-0812">Transmembrane</keyword>
<feature type="transmembrane region" description="Helical" evidence="11">
    <location>
        <begin position="22"/>
        <end position="45"/>
    </location>
</feature>
<dbReference type="GO" id="GO:0051205">
    <property type="term" value="P:protein insertion into membrane"/>
    <property type="evidence" value="ECO:0007669"/>
    <property type="project" value="TreeGrafter"/>
</dbReference>
<dbReference type="InterPro" id="IPR047196">
    <property type="entry name" value="YidC_ALB_C"/>
</dbReference>
<keyword evidence="7 11" id="KW-0472">Membrane</keyword>
<keyword evidence="8" id="KW-0143">Chaperone</keyword>
<keyword evidence="2" id="KW-0813">Transport</keyword>
<evidence type="ECO:0000256" key="5">
    <source>
        <dbReference type="ARBA" id="ARBA00022927"/>
    </source>
</evidence>
<dbReference type="Pfam" id="PF02096">
    <property type="entry name" value="60KD_IMP"/>
    <property type="match status" value="1"/>
</dbReference>
<organism evidence="13 14">
    <name type="scientific">Candidatus Woesebacteria bacterium RIFCSPHIGHO2_01_FULL_44_21</name>
    <dbReference type="NCBI Taxonomy" id="1802503"/>
    <lineage>
        <taxon>Bacteria</taxon>
        <taxon>Candidatus Woeseibacteriota</taxon>
    </lineage>
</organism>
<dbReference type="CDD" id="cd20070">
    <property type="entry name" value="5TM_YidC_Alb3"/>
    <property type="match status" value="1"/>
</dbReference>
<keyword evidence="10" id="KW-0175">Coiled coil</keyword>
<proteinExistence type="inferred from homology"/>
<keyword evidence="5" id="KW-0653">Protein transport</keyword>
<dbReference type="InterPro" id="IPR028055">
    <property type="entry name" value="YidC/Oxa/ALB_C"/>
</dbReference>
<feature type="transmembrane region" description="Helical" evidence="11">
    <location>
        <begin position="210"/>
        <end position="233"/>
    </location>
</feature>
<keyword evidence="3" id="KW-1003">Cell membrane</keyword>
<dbReference type="InterPro" id="IPR001708">
    <property type="entry name" value="YidC/ALB3/OXA1/COX18"/>
</dbReference>
<dbReference type="GO" id="GO:0032977">
    <property type="term" value="F:membrane insertase activity"/>
    <property type="evidence" value="ECO:0007669"/>
    <property type="project" value="InterPro"/>
</dbReference>
<comment type="subcellular location">
    <subcellularLocation>
        <location evidence="1">Cell membrane</location>
        <topology evidence="1">Multi-pass membrane protein</topology>
    </subcellularLocation>
    <subcellularLocation>
        <location evidence="9">Membrane</location>
        <topology evidence="9">Multi-pass membrane protein</topology>
    </subcellularLocation>
</comment>
<dbReference type="Proteomes" id="UP000178870">
    <property type="component" value="Unassembled WGS sequence"/>
</dbReference>
<keyword evidence="6 11" id="KW-1133">Transmembrane helix</keyword>
<dbReference type="PANTHER" id="PTHR12428:SF65">
    <property type="entry name" value="CYTOCHROME C OXIDASE ASSEMBLY PROTEIN COX18, MITOCHONDRIAL"/>
    <property type="match status" value="1"/>
</dbReference>
<feature type="domain" description="Membrane insertase YidC/Oxa/ALB C-terminal" evidence="12">
    <location>
        <begin position="26"/>
        <end position="255"/>
    </location>
</feature>
<evidence type="ECO:0000256" key="9">
    <source>
        <dbReference type="RuleBase" id="RU003945"/>
    </source>
</evidence>
<dbReference type="EMBL" id="MGGP01000020">
    <property type="protein sequence ID" value="OGM31841.1"/>
    <property type="molecule type" value="Genomic_DNA"/>
</dbReference>
<protein>
    <recommendedName>
        <fullName evidence="12">Membrane insertase YidC/Oxa/ALB C-terminal domain-containing protein</fullName>
    </recommendedName>
</protein>
<evidence type="ECO:0000313" key="13">
    <source>
        <dbReference type="EMBL" id="OGM31841.1"/>
    </source>
</evidence>
<dbReference type="AlphaFoldDB" id="A0A1F7YX30"/>
<evidence type="ECO:0000256" key="7">
    <source>
        <dbReference type="ARBA" id="ARBA00023136"/>
    </source>
</evidence>
<dbReference type="GO" id="GO:0015031">
    <property type="term" value="P:protein transport"/>
    <property type="evidence" value="ECO:0007669"/>
    <property type="project" value="UniProtKB-KW"/>
</dbReference>
<evidence type="ECO:0000256" key="4">
    <source>
        <dbReference type="ARBA" id="ARBA00022692"/>
    </source>
</evidence>
<accession>A0A1F7YX30</accession>
<name>A0A1F7YX30_9BACT</name>
<dbReference type="GO" id="GO:0005886">
    <property type="term" value="C:plasma membrane"/>
    <property type="evidence" value="ECO:0007669"/>
    <property type="project" value="UniProtKB-SubCell"/>
</dbReference>
<evidence type="ECO:0000256" key="3">
    <source>
        <dbReference type="ARBA" id="ARBA00022475"/>
    </source>
</evidence>
<feature type="transmembrane region" description="Helical" evidence="11">
    <location>
        <begin position="95"/>
        <end position="117"/>
    </location>
</feature>
<dbReference type="NCBIfam" id="TIGR03592">
    <property type="entry name" value="yidC_oxa1_cterm"/>
    <property type="match status" value="1"/>
</dbReference>
<evidence type="ECO:0000256" key="2">
    <source>
        <dbReference type="ARBA" id="ARBA00022448"/>
    </source>
</evidence>